<organism evidence="2 3">
    <name type="scientific">Stakelama tenebrarum</name>
    <dbReference type="NCBI Taxonomy" id="2711215"/>
    <lineage>
        <taxon>Bacteria</taxon>
        <taxon>Pseudomonadati</taxon>
        <taxon>Pseudomonadota</taxon>
        <taxon>Alphaproteobacteria</taxon>
        <taxon>Sphingomonadales</taxon>
        <taxon>Sphingomonadaceae</taxon>
        <taxon>Stakelama</taxon>
    </lineage>
</organism>
<evidence type="ECO:0000313" key="3">
    <source>
        <dbReference type="Proteomes" id="UP000501568"/>
    </source>
</evidence>
<gene>
    <name evidence="2" type="ORF">G5C33_05100</name>
</gene>
<dbReference type="AlphaFoldDB" id="A0A6G6Y2V5"/>
<keyword evidence="3" id="KW-1185">Reference proteome</keyword>
<sequence>MRRSMMAMLLCIPAACTPAPGGLSATAPVTTVQARLASVSEVGLFIGDVEEVGYSYTLAPLDTLLRPIVAIAREPCPAAPGPDPAYELTLQRQRMTIALREGQDSALISDRAVLSCRALPR</sequence>
<evidence type="ECO:0000313" key="2">
    <source>
        <dbReference type="EMBL" id="QIG79230.1"/>
    </source>
</evidence>
<feature type="signal peptide" evidence="1">
    <location>
        <begin position="1"/>
        <end position="21"/>
    </location>
</feature>
<evidence type="ECO:0008006" key="4">
    <source>
        <dbReference type="Google" id="ProtNLM"/>
    </source>
</evidence>
<dbReference type="Proteomes" id="UP000501568">
    <property type="component" value="Chromosome"/>
</dbReference>
<proteinExistence type="predicted"/>
<dbReference type="RefSeq" id="WP_165326231.1">
    <property type="nucleotide sequence ID" value="NZ_CP049109.1"/>
</dbReference>
<keyword evidence="1" id="KW-0732">Signal</keyword>
<feature type="chain" id="PRO_5026054261" description="Lipoprotein" evidence="1">
    <location>
        <begin position="22"/>
        <end position="121"/>
    </location>
</feature>
<reference evidence="2 3" key="1">
    <citation type="submission" date="2020-02" db="EMBL/GenBank/DDBJ databases">
        <authorList>
            <person name="Zheng R.K."/>
            <person name="Sun C.M."/>
        </authorList>
    </citation>
    <scope>NUCLEOTIDE SEQUENCE [LARGE SCALE GENOMIC DNA]</scope>
    <source>
        <strain evidence="3">zrk23</strain>
    </source>
</reference>
<dbReference type="EMBL" id="CP049109">
    <property type="protein sequence ID" value="QIG79230.1"/>
    <property type="molecule type" value="Genomic_DNA"/>
</dbReference>
<dbReference type="KEGG" id="spzr:G5C33_05100"/>
<name>A0A6G6Y2V5_9SPHN</name>
<protein>
    <recommendedName>
        <fullName evidence="4">Lipoprotein</fullName>
    </recommendedName>
</protein>
<evidence type="ECO:0000256" key="1">
    <source>
        <dbReference type="SAM" id="SignalP"/>
    </source>
</evidence>
<accession>A0A6G6Y2V5</accession>